<feature type="domain" description="HPt" evidence="28">
    <location>
        <begin position="1190"/>
        <end position="1283"/>
    </location>
</feature>
<dbReference type="Pfam" id="PF00072">
    <property type="entry name" value="Response_reg"/>
    <property type="match status" value="2"/>
</dbReference>
<dbReference type="PROSITE" id="PS50110">
    <property type="entry name" value="RESPONSE_REGULATORY"/>
    <property type="match status" value="2"/>
</dbReference>
<dbReference type="InterPro" id="IPR004358">
    <property type="entry name" value="Sig_transdc_His_kin-like_C"/>
</dbReference>
<feature type="transmembrane region" description="Helical" evidence="22">
    <location>
        <begin position="87"/>
        <end position="108"/>
    </location>
</feature>
<reference evidence="29 30" key="1">
    <citation type="submission" date="2019-02" db="EMBL/GenBank/DDBJ databases">
        <title>Deep-cultivation of Planctomycetes and their phenomic and genomic characterization uncovers novel biology.</title>
        <authorList>
            <person name="Wiegand S."/>
            <person name="Jogler M."/>
            <person name="Boedeker C."/>
            <person name="Pinto D."/>
            <person name="Vollmers J."/>
            <person name="Rivas-Marin E."/>
            <person name="Kohn T."/>
            <person name="Peeters S.H."/>
            <person name="Heuer A."/>
            <person name="Rast P."/>
            <person name="Oberbeckmann S."/>
            <person name="Bunk B."/>
            <person name="Jeske O."/>
            <person name="Meyerdierks A."/>
            <person name="Storesund J.E."/>
            <person name="Kallscheuer N."/>
            <person name="Luecker S."/>
            <person name="Lage O.M."/>
            <person name="Pohl T."/>
            <person name="Merkel B.J."/>
            <person name="Hornburger P."/>
            <person name="Mueller R.-W."/>
            <person name="Bruemmer F."/>
            <person name="Labrenz M."/>
            <person name="Spormann A.M."/>
            <person name="Op den Camp H."/>
            <person name="Overmann J."/>
            <person name="Amann R."/>
            <person name="Jetten M.S.M."/>
            <person name="Mascher T."/>
            <person name="Medema M.H."/>
            <person name="Devos D.P."/>
            <person name="Kaster A.-K."/>
            <person name="Ovreas L."/>
            <person name="Rohde M."/>
            <person name="Galperin M.Y."/>
            <person name="Jogler C."/>
        </authorList>
    </citation>
    <scope>NUCLEOTIDE SEQUENCE [LARGE SCALE GENOMIC DNA]</scope>
    <source>
        <strain evidence="29 30">Pla85_3_4</strain>
    </source>
</reference>
<feature type="domain" description="Response regulatory" evidence="24">
    <location>
        <begin position="997"/>
        <end position="1121"/>
    </location>
</feature>
<evidence type="ECO:0000313" key="29">
    <source>
        <dbReference type="EMBL" id="QDU95112.1"/>
    </source>
</evidence>
<feature type="transmembrane region" description="Helical" evidence="22">
    <location>
        <begin position="47"/>
        <end position="67"/>
    </location>
</feature>
<dbReference type="PROSITE" id="PS50894">
    <property type="entry name" value="HPT"/>
    <property type="match status" value="1"/>
</dbReference>
<feature type="transmembrane region" description="Helical" evidence="22">
    <location>
        <begin position="260"/>
        <end position="278"/>
    </location>
</feature>
<dbReference type="CDD" id="cd16922">
    <property type="entry name" value="HATPase_EvgS-ArcB-TorS-like"/>
    <property type="match status" value="1"/>
</dbReference>
<comment type="subunit">
    <text evidence="17">At low DSF concentrations, interacts with RpfF.</text>
</comment>
<dbReference type="PRINTS" id="PR00344">
    <property type="entry name" value="BCTRLSENSOR"/>
</dbReference>
<dbReference type="InterPro" id="IPR029020">
    <property type="entry name" value="Ammonium/urea_transptr"/>
</dbReference>
<dbReference type="SMART" id="SM00387">
    <property type="entry name" value="HATPase_c"/>
    <property type="match status" value="1"/>
</dbReference>
<dbReference type="SMART" id="SM00091">
    <property type="entry name" value="PAS"/>
    <property type="match status" value="1"/>
</dbReference>
<gene>
    <name evidence="29" type="primary">barA_2</name>
    <name evidence="29" type="ORF">Pla8534_29240</name>
</gene>
<dbReference type="EC" id="2.7.13.3" evidence="4"/>
<keyword evidence="9 22" id="KW-0812">Transmembrane</keyword>
<dbReference type="InterPro" id="IPR024041">
    <property type="entry name" value="NH4_transpt_AmtB-like_dom"/>
</dbReference>
<dbReference type="SUPFAM" id="SSF47226">
    <property type="entry name" value="Histidine-containing phosphotransfer domain, HPT domain"/>
    <property type="match status" value="1"/>
</dbReference>
<dbReference type="GO" id="GO:0006355">
    <property type="term" value="P:regulation of DNA-templated transcription"/>
    <property type="evidence" value="ECO:0007669"/>
    <property type="project" value="InterPro"/>
</dbReference>
<evidence type="ECO:0000259" key="26">
    <source>
        <dbReference type="PROSITE" id="PS50113"/>
    </source>
</evidence>
<dbReference type="PROSITE" id="PS50112">
    <property type="entry name" value="PAS"/>
    <property type="match status" value="1"/>
</dbReference>
<dbReference type="InterPro" id="IPR036097">
    <property type="entry name" value="HisK_dim/P_sf"/>
</dbReference>
<dbReference type="CDD" id="cd17546">
    <property type="entry name" value="REC_hyHK_CKI1_RcsC-like"/>
    <property type="match status" value="1"/>
</dbReference>
<evidence type="ECO:0000256" key="7">
    <source>
        <dbReference type="ARBA" id="ARBA00022553"/>
    </source>
</evidence>
<feature type="transmembrane region" description="Helical" evidence="22">
    <location>
        <begin position="317"/>
        <end position="336"/>
    </location>
</feature>
<comment type="catalytic activity">
    <reaction evidence="1">
        <text>ATP + protein L-histidine = ADP + protein N-phospho-L-histidine.</text>
        <dbReference type="EC" id="2.7.13.3"/>
    </reaction>
</comment>
<dbReference type="InterPro" id="IPR001789">
    <property type="entry name" value="Sig_transdc_resp-reg_receiver"/>
</dbReference>
<evidence type="ECO:0000259" key="23">
    <source>
        <dbReference type="PROSITE" id="PS50109"/>
    </source>
</evidence>
<feature type="domain" description="Response regulatory" evidence="24">
    <location>
        <begin position="840"/>
        <end position="959"/>
    </location>
</feature>
<dbReference type="Gene3D" id="3.40.50.2300">
    <property type="match status" value="2"/>
</dbReference>
<evidence type="ECO:0000256" key="10">
    <source>
        <dbReference type="ARBA" id="ARBA00022741"/>
    </source>
</evidence>
<dbReference type="NCBIfam" id="TIGR00229">
    <property type="entry name" value="sensory_box"/>
    <property type="match status" value="1"/>
</dbReference>
<comment type="subcellular location">
    <subcellularLocation>
        <location evidence="2">Cell membrane</location>
        <topology evidence="2">Multi-pass membrane protein</topology>
    </subcellularLocation>
</comment>
<keyword evidence="8 29" id="KW-0808">Transferase</keyword>
<feature type="domain" description="PAC" evidence="26">
    <location>
        <begin position="530"/>
        <end position="582"/>
    </location>
</feature>
<organism evidence="29 30">
    <name type="scientific">Lignipirellula cremea</name>
    <dbReference type="NCBI Taxonomy" id="2528010"/>
    <lineage>
        <taxon>Bacteria</taxon>
        <taxon>Pseudomonadati</taxon>
        <taxon>Planctomycetota</taxon>
        <taxon>Planctomycetia</taxon>
        <taxon>Pirellulales</taxon>
        <taxon>Pirellulaceae</taxon>
        <taxon>Lignipirellula</taxon>
    </lineage>
</organism>
<dbReference type="CDD" id="cd00130">
    <property type="entry name" value="PAS"/>
    <property type="match status" value="1"/>
</dbReference>
<dbReference type="Gene3D" id="1.20.120.160">
    <property type="entry name" value="HPT domain"/>
    <property type="match status" value="1"/>
</dbReference>
<sequence length="1296" mass="140815">MSSEKELADILWMLLAAAMVMLMQGGFCFLECGVARAKNSINVAIKNLVDFCLAAAVFWLFGFALMFGESYHGFWGLSHMVLDKSTAPWLLAFFLFQLVFCGTATTIISGAVAERIRFRGYLIVSLLVSGIVYPVFGHWAWNGAMTQTAEGWLNKQGFIDFAGSTVVHSVGGWVALAAVLIIGPRIGRFGAKGKEIPGHNLPMATFGVLILWFGWFGFNGGSTLALNENIPLILVNTNLAAACGGLASLLCAVVVERRPVVSHVINGVVAGLVSITASCHIMEPAAAMLIGAIGGCVCSGATWLLPRLKIDDVIGAVPAHAVAGAWGTIAVALLASPEDWGTGLNRWEQLAIQAQGVGVCFAWSFGGGFAVLWTINRFLPLRATEEHELTGLNVSEHGASTELIDLLAQMTDHRHKGNFHRPVEVEPHTEVGQIATEYNLVLERVNAEMASREAAEIKFRGIFENAVEGIYQTTPEGQVISANPALVRLCGYDSLEALCQGIADTNRQLYVDPDRRRQFVELLEHNDVMTGFESQIYLADRSVIWVSENARAHRNGAGELLYYEGTVEDISQRKENQRLNEEKKTAEAKNVAKSQFLASMSHEIRTPLNGVIGMLDLLSRTRLDSTQRRYADIAASSADSLLSLINDILDFSKIEAGKLELECIDFNLHELIEDLGEMFVHRATERGIELTCHVMRNVPVFIKGDPERLKQVLTNLLSNAIKFTDEGEVALQASVESPPSGGRQRIRFAVRDSGIGIPADRVGQLFQSFSQVDTSTTRRFGGTGLGLAICRQMMQLMNGEIHVDSQLGSGSTFTCSAPFEVVIGRSEKTPAVPERLQSMRVLVVDDNPTNLEILQDQLSHWGVTVTTARSLASGRAAFLESQTGKPYDIALLDRAIGDADGFDLAREIRESNPSTATRVIMLSSFDDSLGDEIARELGVGYLRKPVRQSRLLDAMAASIEPTSPFGDAADALSEATSPAVAVLTPLQEPGPAPVHGRVLIVDDNAINQMVAEEMVQTLGYQTDIASNGGQAIELVKRRRYDLVLMDCQMPLMDGFEATREIRQYESIHGGRGPDAAPLSIIALTANAVQGDRERCLTAGMNDYLTKPLNRQALIAAFGQHQLDLPATLQIEPPGEPAPSEESTTILPTGETIPSSTKAQGENSSTGSSTQVATCLPPIALEELRERCGHDQELIHRIFCRFRDRARQDLATLSEVALQGDAVAVERQSHMLKGVAGNISAPGLLQSIRQLETTAAQISPAQTRDCLSHIEQQLDRVLEQIDAVLEDFPSEISEATE</sequence>
<evidence type="ECO:0000256" key="16">
    <source>
        <dbReference type="ARBA" id="ARBA00023177"/>
    </source>
</evidence>
<evidence type="ECO:0000259" key="25">
    <source>
        <dbReference type="PROSITE" id="PS50112"/>
    </source>
</evidence>
<evidence type="ECO:0000256" key="9">
    <source>
        <dbReference type="ARBA" id="ARBA00022692"/>
    </source>
</evidence>
<dbReference type="InterPro" id="IPR013767">
    <property type="entry name" value="PAS_fold"/>
</dbReference>
<feature type="modified residue" description="Phosphohistidine" evidence="19">
    <location>
        <position position="1229"/>
    </location>
</feature>
<feature type="transmembrane region" description="Helical" evidence="22">
    <location>
        <begin position="356"/>
        <end position="375"/>
    </location>
</feature>
<dbReference type="Pfam" id="PF00909">
    <property type="entry name" value="Ammonium_transp"/>
    <property type="match status" value="1"/>
</dbReference>
<dbReference type="PROSITE" id="PS50885">
    <property type="entry name" value="HAMP"/>
    <property type="match status" value="1"/>
</dbReference>
<dbReference type="Gene3D" id="3.30.450.20">
    <property type="entry name" value="PAS domain"/>
    <property type="match status" value="1"/>
</dbReference>
<dbReference type="NCBIfam" id="TIGR00836">
    <property type="entry name" value="amt"/>
    <property type="match status" value="1"/>
</dbReference>
<evidence type="ECO:0000256" key="19">
    <source>
        <dbReference type="PROSITE-ProRule" id="PRU00110"/>
    </source>
</evidence>
<dbReference type="SUPFAM" id="SSF47384">
    <property type="entry name" value="Homodimeric domain of signal transducing histidine kinase"/>
    <property type="match status" value="1"/>
</dbReference>
<dbReference type="RefSeq" id="WP_145053885.1">
    <property type="nucleotide sequence ID" value="NZ_CP036433.1"/>
</dbReference>
<dbReference type="SUPFAM" id="SSF55785">
    <property type="entry name" value="PYP-like sensor domain (PAS domain)"/>
    <property type="match status" value="1"/>
</dbReference>
<evidence type="ECO:0000256" key="2">
    <source>
        <dbReference type="ARBA" id="ARBA00004651"/>
    </source>
</evidence>
<protein>
    <recommendedName>
        <fullName evidence="18">Sensory/regulatory protein RpfC</fullName>
        <ecNumber evidence="4">2.7.13.3</ecNumber>
    </recommendedName>
</protein>
<keyword evidence="11 29" id="KW-0418">Kinase</keyword>
<evidence type="ECO:0000256" key="5">
    <source>
        <dbReference type="ARBA" id="ARBA00022448"/>
    </source>
</evidence>
<evidence type="ECO:0000256" key="6">
    <source>
        <dbReference type="ARBA" id="ARBA00022475"/>
    </source>
</evidence>
<dbReference type="InterPro" id="IPR000700">
    <property type="entry name" value="PAS-assoc_C"/>
</dbReference>
<dbReference type="GO" id="GO:0008519">
    <property type="term" value="F:ammonium channel activity"/>
    <property type="evidence" value="ECO:0007669"/>
    <property type="project" value="InterPro"/>
</dbReference>
<dbReference type="Gene3D" id="1.10.287.130">
    <property type="match status" value="1"/>
</dbReference>
<dbReference type="GO" id="GO:0005524">
    <property type="term" value="F:ATP binding"/>
    <property type="evidence" value="ECO:0007669"/>
    <property type="project" value="UniProtKB-KW"/>
</dbReference>
<feature type="transmembrane region" description="Helical" evidence="22">
    <location>
        <begin position="201"/>
        <end position="218"/>
    </location>
</feature>
<keyword evidence="6" id="KW-1003">Cell membrane</keyword>
<dbReference type="Gene3D" id="3.30.565.10">
    <property type="entry name" value="Histidine kinase-like ATPase, C-terminal domain"/>
    <property type="match status" value="1"/>
</dbReference>
<dbReference type="Pfam" id="PF00512">
    <property type="entry name" value="HisKA"/>
    <property type="match status" value="1"/>
</dbReference>
<feature type="modified residue" description="4-aspartylphosphate" evidence="20">
    <location>
        <position position="1046"/>
    </location>
</feature>
<evidence type="ECO:0000256" key="17">
    <source>
        <dbReference type="ARBA" id="ARBA00064003"/>
    </source>
</evidence>
<dbReference type="InterPro" id="IPR018047">
    <property type="entry name" value="Ammonium_transpt_CS"/>
</dbReference>
<evidence type="ECO:0000256" key="3">
    <source>
        <dbReference type="ARBA" id="ARBA00005887"/>
    </source>
</evidence>
<evidence type="ECO:0000259" key="24">
    <source>
        <dbReference type="PROSITE" id="PS50110"/>
    </source>
</evidence>
<dbReference type="InterPro" id="IPR008207">
    <property type="entry name" value="Sig_transdc_His_kin_Hpt_dom"/>
</dbReference>
<feature type="transmembrane region" description="Helical" evidence="22">
    <location>
        <begin position="120"/>
        <end position="141"/>
    </location>
</feature>
<evidence type="ECO:0000256" key="22">
    <source>
        <dbReference type="SAM" id="Phobius"/>
    </source>
</evidence>
<dbReference type="InterPro" id="IPR036890">
    <property type="entry name" value="HATPase_C_sf"/>
</dbReference>
<evidence type="ECO:0000313" key="30">
    <source>
        <dbReference type="Proteomes" id="UP000317648"/>
    </source>
</evidence>
<dbReference type="PANTHER" id="PTHR45339">
    <property type="entry name" value="HYBRID SIGNAL TRANSDUCTION HISTIDINE KINASE J"/>
    <property type="match status" value="1"/>
</dbReference>
<keyword evidence="15 22" id="KW-0472">Membrane</keyword>
<feature type="compositionally biased region" description="Polar residues" evidence="21">
    <location>
        <begin position="1143"/>
        <end position="1170"/>
    </location>
</feature>
<keyword evidence="16" id="KW-0924">Ammonia transport</keyword>
<dbReference type="EMBL" id="CP036433">
    <property type="protein sequence ID" value="QDU95112.1"/>
    <property type="molecule type" value="Genomic_DNA"/>
</dbReference>
<evidence type="ECO:0000256" key="1">
    <source>
        <dbReference type="ARBA" id="ARBA00000085"/>
    </source>
</evidence>
<evidence type="ECO:0000259" key="27">
    <source>
        <dbReference type="PROSITE" id="PS50885"/>
    </source>
</evidence>
<name>A0A518DTE2_9BACT</name>
<dbReference type="InterPro" id="IPR000014">
    <property type="entry name" value="PAS"/>
</dbReference>
<proteinExistence type="inferred from homology"/>
<dbReference type="GO" id="GO:0000155">
    <property type="term" value="F:phosphorelay sensor kinase activity"/>
    <property type="evidence" value="ECO:0007669"/>
    <property type="project" value="InterPro"/>
</dbReference>
<keyword evidence="14" id="KW-0902">Two-component regulatory system</keyword>
<evidence type="ECO:0000256" key="21">
    <source>
        <dbReference type="SAM" id="MobiDB-lite"/>
    </source>
</evidence>
<evidence type="ECO:0000256" key="8">
    <source>
        <dbReference type="ARBA" id="ARBA00022679"/>
    </source>
</evidence>
<dbReference type="InterPro" id="IPR003661">
    <property type="entry name" value="HisK_dim/P_dom"/>
</dbReference>
<dbReference type="InterPro" id="IPR001905">
    <property type="entry name" value="Ammonium_transpt"/>
</dbReference>
<dbReference type="SUPFAM" id="SSF111352">
    <property type="entry name" value="Ammonium transporter"/>
    <property type="match status" value="1"/>
</dbReference>
<evidence type="ECO:0000256" key="14">
    <source>
        <dbReference type="ARBA" id="ARBA00023012"/>
    </source>
</evidence>
<dbReference type="FunFam" id="3.30.565.10:FF:000010">
    <property type="entry name" value="Sensor histidine kinase RcsC"/>
    <property type="match status" value="1"/>
</dbReference>
<dbReference type="OrthoDB" id="9762493at2"/>
<keyword evidence="5" id="KW-0813">Transport</keyword>
<dbReference type="Pfam" id="PF00989">
    <property type="entry name" value="PAS"/>
    <property type="match status" value="1"/>
</dbReference>
<evidence type="ECO:0000256" key="11">
    <source>
        <dbReference type="ARBA" id="ARBA00022777"/>
    </source>
</evidence>
<feature type="transmembrane region" description="Helical" evidence="22">
    <location>
        <begin position="230"/>
        <end position="253"/>
    </location>
</feature>
<keyword evidence="10" id="KW-0547">Nucleotide-binding</keyword>
<evidence type="ECO:0000256" key="12">
    <source>
        <dbReference type="ARBA" id="ARBA00022840"/>
    </source>
</evidence>
<dbReference type="PROSITE" id="PS01219">
    <property type="entry name" value="AMMONIUM_TRANSP"/>
    <property type="match status" value="1"/>
</dbReference>
<evidence type="ECO:0000256" key="15">
    <source>
        <dbReference type="ARBA" id="ARBA00023136"/>
    </source>
</evidence>
<dbReference type="InterPro" id="IPR003594">
    <property type="entry name" value="HATPase_dom"/>
</dbReference>
<feature type="modified residue" description="4-aspartylphosphate" evidence="20">
    <location>
        <position position="893"/>
    </location>
</feature>
<dbReference type="Proteomes" id="UP000317648">
    <property type="component" value="Chromosome"/>
</dbReference>
<dbReference type="SUPFAM" id="SSF55874">
    <property type="entry name" value="ATPase domain of HSP90 chaperone/DNA topoisomerase II/histidine kinase"/>
    <property type="match status" value="1"/>
</dbReference>
<feature type="domain" description="HAMP" evidence="27">
    <location>
        <begin position="404"/>
        <end position="450"/>
    </location>
</feature>
<keyword evidence="12" id="KW-0067">ATP-binding</keyword>
<evidence type="ECO:0000256" key="20">
    <source>
        <dbReference type="PROSITE-ProRule" id="PRU00169"/>
    </source>
</evidence>
<evidence type="ECO:0000256" key="13">
    <source>
        <dbReference type="ARBA" id="ARBA00022989"/>
    </source>
</evidence>
<dbReference type="PROSITE" id="PS50109">
    <property type="entry name" value="HIS_KIN"/>
    <property type="match status" value="1"/>
</dbReference>
<dbReference type="KEGG" id="lcre:Pla8534_29240"/>
<dbReference type="InterPro" id="IPR011006">
    <property type="entry name" value="CheY-like_superfamily"/>
</dbReference>
<dbReference type="SMART" id="SM00388">
    <property type="entry name" value="HisKA"/>
    <property type="match status" value="1"/>
</dbReference>
<dbReference type="Pfam" id="PF02518">
    <property type="entry name" value="HATPase_c"/>
    <property type="match status" value="1"/>
</dbReference>
<dbReference type="Gene3D" id="1.10.3430.10">
    <property type="entry name" value="Ammonium transporter AmtB like domains"/>
    <property type="match status" value="1"/>
</dbReference>
<dbReference type="InterPro" id="IPR036641">
    <property type="entry name" value="HPT_dom_sf"/>
</dbReference>
<evidence type="ECO:0000259" key="28">
    <source>
        <dbReference type="PROSITE" id="PS50894"/>
    </source>
</evidence>
<dbReference type="SMART" id="SM00448">
    <property type="entry name" value="REC"/>
    <property type="match status" value="2"/>
</dbReference>
<dbReference type="Pfam" id="PF01627">
    <property type="entry name" value="Hpt"/>
    <property type="match status" value="1"/>
</dbReference>
<keyword evidence="13 22" id="KW-1133">Transmembrane helix</keyword>
<dbReference type="InterPro" id="IPR003660">
    <property type="entry name" value="HAMP_dom"/>
</dbReference>
<dbReference type="PANTHER" id="PTHR45339:SF1">
    <property type="entry name" value="HYBRID SIGNAL TRANSDUCTION HISTIDINE KINASE J"/>
    <property type="match status" value="1"/>
</dbReference>
<dbReference type="SUPFAM" id="SSF52172">
    <property type="entry name" value="CheY-like"/>
    <property type="match status" value="2"/>
</dbReference>
<comment type="similarity">
    <text evidence="3">Belongs to the ammonia transporter channel (TC 1.A.11.2) family.</text>
</comment>
<feature type="domain" description="Histidine kinase" evidence="23">
    <location>
        <begin position="599"/>
        <end position="821"/>
    </location>
</feature>
<evidence type="ECO:0000256" key="4">
    <source>
        <dbReference type="ARBA" id="ARBA00012438"/>
    </source>
</evidence>
<dbReference type="CDD" id="cd00082">
    <property type="entry name" value="HisKA"/>
    <property type="match status" value="1"/>
</dbReference>
<dbReference type="CDD" id="cd00156">
    <property type="entry name" value="REC"/>
    <property type="match status" value="1"/>
</dbReference>
<evidence type="ECO:0000256" key="18">
    <source>
        <dbReference type="ARBA" id="ARBA00068150"/>
    </source>
</evidence>
<dbReference type="InterPro" id="IPR035965">
    <property type="entry name" value="PAS-like_dom_sf"/>
</dbReference>
<dbReference type="InterPro" id="IPR005467">
    <property type="entry name" value="His_kinase_dom"/>
</dbReference>
<feature type="transmembrane region" description="Helical" evidence="22">
    <location>
        <begin position="12"/>
        <end position="35"/>
    </location>
</feature>
<feature type="transmembrane region" description="Helical" evidence="22">
    <location>
        <begin position="161"/>
        <end position="181"/>
    </location>
</feature>
<keyword evidence="7 20" id="KW-0597">Phosphoprotein</keyword>
<keyword evidence="30" id="KW-1185">Reference proteome</keyword>
<accession>A0A518DTE2</accession>
<feature type="region of interest" description="Disordered" evidence="21">
    <location>
        <begin position="1130"/>
        <end position="1170"/>
    </location>
</feature>
<dbReference type="GO" id="GO:0005886">
    <property type="term" value="C:plasma membrane"/>
    <property type="evidence" value="ECO:0007669"/>
    <property type="project" value="UniProtKB-SubCell"/>
</dbReference>
<dbReference type="PROSITE" id="PS50113">
    <property type="entry name" value="PAC"/>
    <property type="match status" value="1"/>
</dbReference>
<feature type="domain" description="PAS" evidence="25">
    <location>
        <begin position="455"/>
        <end position="524"/>
    </location>
</feature>
<dbReference type="FunFam" id="1.10.287.130:FF:000002">
    <property type="entry name" value="Two-component osmosensing histidine kinase"/>
    <property type="match status" value="1"/>
</dbReference>